<reference evidence="1" key="2">
    <citation type="journal article" date="2015" name="Data Brief">
        <title>Shoot transcriptome of the giant reed, Arundo donax.</title>
        <authorList>
            <person name="Barrero R.A."/>
            <person name="Guerrero F.D."/>
            <person name="Moolhuijzen P."/>
            <person name="Goolsby J.A."/>
            <person name="Tidwell J."/>
            <person name="Bellgard S.E."/>
            <person name="Bellgard M.I."/>
        </authorList>
    </citation>
    <scope>NUCLEOTIDE SEQUENCE</scope>
    <source>
        <tissue evidence="1">Shoot tissue taken approximately 20 cm above the soil surface</tissue>
    </source>
</reference>
<proteinExistence type="predicted"/>
<accession>A0A0A9BU05</accession>
<organism evidence="1">
    <name type="scientific">Arundo donax</name>
    <name type="common">Giant reed</name>
    <name type="synonym">Donax arundinaceus</name>
    <dbReference type="NCBI Taxonomy" id="35708"/>
    <lineage>
        <taxon>Eukaryota</taxon>
        <taxon>Viridiplantae</taxon>
        <taxon>Streptophyta</taxon>
        <taxon>Embryophyta</taxon>
        <taxon>Tracheophyta</taxon>
        <taxon>Spermatophyta</taxon>
        <taxon>Magnoliopsida</taxon>
        <taxon>Liliopsida</taxon>
        <taxon>Poales</taxon>
        <taxon>Poaceae</taxon>
        <taxon>PACMAD clade</taxon>
        <taxon>Arundinoideae</taxon>
        <taxon>Arundineae</taxon>
        <taxon>Arundo</taxon>
    </lineage>
</organism>
<protein>
    <submittedName>
        <fullName evidence="1">Uncharacterized protein</fullName>
    </submittedName>
</protein>
<dbReference type="EMBL" id="GBRH01233280">
    <property type="protein sequence ID" value="JAD64615.1"/>
    <property type="molecule type" value="Transcribed_RNA"/>
</dbReference>
<evidence type="ECO:0000313" key="1">
    <source>
        <dbReference type="EMBL" id="JAD64615.1"/>
    </source>
</evidence>
<name>A0A0A9BU05_ARUDO</name>
<sequence length="70" mass="8127">MQLKDFIVSLLPKEKDTFLVYYWRRSTCFCDDGDVVFGLDIVSAQTVCVPRVWDHRAVEGRQFVSSWPVA</sequence>
<dbReference type="AlphaFoldDB" id="A0A0A9BU05"/>
<reference evidence="1" key="1">
    <citation type="submission" date="2014-09" db="EMBL/GenBank/DDBJ databases">
        <authorList>
            <person name="Magalhaes I.L.F."/>
            <person name="Oliveira U."/>
            <person name="Santos F.R."/>
            <person name="Vidigal T.H.D.A."/>
            <person name="Brescovit A.D."/>
            <person name="Santos A.J."/>
        </authorList>
    </citation>
    <scope>NUCLEOTIDE SEQUENCE</scope>
    <source>
        <tissue evidence="1">Shoot tissue taken approximately 20 cm above the soil surface</tissue>
    </source>
</reference>